<accession>A0AAD5QDY4</accession>
<dbReference type="Proteomes" id="UP001196413">
    <property type="component" value="Unassembled WGS sequence"/>
</dbReference>
<sequence>MAVVINPLSATRKERDLRELLENKQKITADVCGTLLVRLAAAVRVKSLERHSVALLQDSAPSHLQSLWTTVPYRPYCLSVNRLGKKP</sequence>
<proteinExistence type="predicted"/>
<evidence type="ECO:0000313" key="1">
    <source>
        <dbReference type="EMBL" id="KAJ1345894.1"/>
    </source>
</evidence>
<protein>
    <submittedName>
        <fullName evidence="1">Uncharacterized protein</fullName>
    </submittedName>
</protein>
<evidence type="ECO:0000313" key="2">
    <source>
        <dbReference type="Proteomes" id="UP001196413"/>
    </source>
</evidence>
<name>A0AAD5QDY4_PARTN</name>
<organism evidence="1 2">
    <name type="scientific">Parelaphostrongylus tenuis</name>
    <name type="common">Meningeal worm</name>
    <dbReference type="NCBI Taxonomy" id="148309"/>
    <lineage>
        <taxon>Eukaryota</taxon>
        <taxon>Metazoa</taxon>
        <taxon>Ecdysozoa</taxon>
        <taxon>Nematoda</taxon>
        <taxon>Chromadorea</taxon>
        <taxon>Rhabditida</taxon>
        <taxon>Rhabditina</taxon>
        <taxon>Rhabditomorpha</taxon>
        <taxon>Strongyloidea</taxon>
        <taxon>Metastrongylidae</taxon>
        <taxon>Parelaphostrongylus</taxon>
    </lineage>
</organism>
<keyword evidence="2" id="KW-1185">Reference proteome</keyword>
<dbReference type="EMBL" id="JAHQIW010000080">
    <property type="protein sequence ID" value="KAJ1345894.1"/>
    <property type="molecule type" value="Genomic_DNA"/>
</dbReference>
<gene>
    <name evidence="1" type="ORF">KIN20_000525</name>
</gene>
<reference evidence="1" key="1">
    <citation type="submission" date="2021-06" db="EMBL/GenBank/DDBJ databases">
        <title>Parelaphostrongylus tenuis whole genome reference sequence.</title>
        <authorList>
            <person name="Garwood T.J."/>
            <person name="Larsen P.A."/>
            <person name="Fountain-Jones N.M."/>
            <person name="Garbe J.R."/>
            <person name="Macchietto M.G."/>
            <person name="Kania S.A."/>
            <person name="Gerhold R.W."/>
            <person name="Richards J.E."/>
            <person name="Wolf T.M."/>
        </authorList>
    </citation>
    <scope>NUCLEOTIDE SEQUENCE</scope>
    <source>
        <strain evidence="1">MNPRO001-30</strain>
        <tissue evidence="1">Meninges</tissue>
    </source>
</reference>
<dbReference type="AlphaFoldDB" id="A0AAD5QDY4"/>
<comment type="caution">
    <text evidence="1">The sequence shown here is derived from an EMBL/GenBank/DDBJ whole genome shotgun (WGS) entry which is preliminary data.</text>
</comment>